<accession>A0A5M7CEU1</accession>
<name>A0A5M7CEU1_SACHI</name>
<proteinExistence type="inferred from homology"/>
<dbReference type="Pfam" id="PF13561">
    <property type="entry name" value="adh_short_C2"/>
    <property type="match status" value="1"/>
</dbReference>
<comment type="similarity">
    <text evidence="1">Belongs to the short-chain dehydrogenases/reductases (SDR) family.</text>
</comment>
<dbReference type="PRINTS" id="PR00080">
    <property type="entry name" value="SDRFAMILY"/>
</dbReference>
<gene>
    <name evidence="4" type="ORF">F1721_02045</name>
</gene>
<dbReference type="SUPFAM" id="SSF51735">
    <property type="entry name" value="NAD(P)-binding Rossmann-fold domains"/>
    <property type="match status" value="1"/>
</dbReference>
<comment type="caution">
    <text evidence="4">The sequence shown here is derived from an EMBL/GenBank/DDBJ whole genome shotgun (WGS) entry which is preliminary data.</text>
</comment>
<dbReference type="EMBL" id="VWPH01000001">
    <property type="protein sequence ID" value="KAA5838251.1"/>
    <property type="molecule type" value="Genomic_DNA"/>
</dbReference>
<dbReference type="InterPro" id="IPR002347">
    <property type="entry name" value="SDR_fam"/>
</dbReference>
<sequence>MRRRVRRPRLPLRTAAVNRLREPESSLDSAVHPAPRVQWSDDQTSTPFGPLWSTRRSPLHDVRTAIVTGAGSGIGHATAVALAAEGYRIVAVDVAGTERAAEAVAAAGSEALPVVLDVRDADAFEAAVDRAEQHFGGTPRLLANIAGIGVAATVTETSREDWDAVLGVNLTALFETCRIVLPRMVAAGGGSIVNVSSVAGVVGVRNRAAYCASKAGVIGLTRSIAVDYADRGIRANAICPGTVASEWIGKILADAPDPDAARKAMEQRQLDGRMGTPEEVAEGIVFLAEARFANGSAFVLDGGMTAI</sequence>
<evidence type="ECO:0000313" key="5">
    <source>
        <dbReference type="Proteomes" id="UP000323946"/>
    </source>
</evidence>
<dbReference type="FunFam" id="3.40.50.720:FF:000084">
    <property type="entry name" value="Short-chain dehydrogenase reductase"/>
    <property type="match status" value="1"/>
</dbReference>
<reference evidence="4 5" key="1">
    <citation type="submission" date="2019-09" db="EMBL/GenBank/DDBJ databases">
        <title>Draft genome sequence of the thermophilic Saccharopolyspora hirsuta VKM Ac-666T.</title>
        <authorList>
            <person name="Lobastova T.G."/>
            <person name="Fokina V."/>
            <person name="Bragin E.Y."/>
            <person name="Shtratnikova V.Y."/>
            <person name="Starodumova I.P."/>
            <person name="Tarlachkov S.V."/>
            <person name="Donova M.V."/>
        </authorList>
    </citation>
    <scope>NUCLEOTIDE SEQUENCE [LARGE SCALE GENOMIC DNA]</scope>
    <source>
        <strain evidence="4 5">VKM Ac-666</strain>
    </source>
</reference>
<dbReference type="InterPro" id="IPR020904">
    <property type="entry name" value="Sc_DH/Rdtase_CS"/>
</dbReference>
<dbReference type="Proteomes" id="UP000323946">
    <property type="component" value="Unassembled WGS sequence"/>
</dbReference>
<dbReference type="Gene3D" id="3.40.50.720">
    <property type="entry name" value="NAD(P)-binding Rossmann-like Domain"/>
    <property type="match status" value="1"/>
</dbReference>
<dbReference type="PANTHER" id="PTHR42879">
    <property type="entry name" value="3-OXOACYL-(ACYL-CARRIER-PROTEIN) REDUCTASE"/>
    <property type="match status" value="1"/>
</dbReference>
<evidence type="ECO:0000256" key="1">
    <source>
        <dbReference type="ARBA" id="ARBA00006484"/>
    </source>
</evidence>
<evidence type="ECO:0000313" key="4">
    <source>
        <dbReference type="EMBL" id="KAA5838251.1"/>
    </source>
</evidence>
<dbReference type="InterPro" id="IPR050259">
    <property type="entry name" value="SDR"/>
</dbReference>
<dbReference type="GO" id="GO:0016491">
    <property type="term" value="F:oxidoreductase activity"/>
    <property type="evidence" value="ECO:0007669"/>
    <property type="project" value="UniProtKB-KW"/>
</dbReference>
<dbReference type="InterPro" id="IPR036291">
    <property type="entry name" value="NAD(P)-bd_dom_sf"/>
</dbReference>
<protein>
    <submittedName>
        <fullName evidence="4">SDR family oxidoreductase</fullName>
    </submittedName>
</protein>
<evidence type="ECO:0000256" key="3">
    <source>
        <dbReference type="SAM" id="MobiDB-lite"/>
    </source>
</evidence>
<dbReference type="CDD" id="cd05233">
    <property type="entry name" value="SDR_c"/>
    <property type="match status" value="1"/>
</dbReference>
<evidence type="ECO:0000256" key="2">
    <source>
        <dbReference type="ARBA" id="ARBA00023002"/>
    </source>
</evidence>
<organism evidence="4 5">
    <name type="scientific">Saccharopolyspora hirsuta</name>
    <dbReference type="NCBI Taxonomy" id="1837"/>
    <lineage>
        <taxon>Bacteria</taxon>
        <taxon>Bacillati</taxon>
        <taxon>Actinomycetota</taxon>
        <taxon>Actinomycetes</taxon>
        <taxon>Pseudonocardiales</taxon>
        <taxon>Pseudonocardiaceae</taxon>
        <taxon>Saccharopolyspora</taxon>
    </lineage>
</organism>
<dbReference type="GO" id="GO:0032787">
    <property type="term" value="P:monocarboxylic acid metabolic process"/>
    <property type="evidence" value="ECO:0007669"/>
    <property type="project" value="UniProtKB-ARBA"/>
</dbReference>
<dbReference type="PROSITE" id="PS00061">
    <property type="entry name" value="ADH_SHORT"/>
    <property type="match status" value="1"/>
</dbReference>
<dbReference type="AlphaFoldDB" id="A0A5M7CEU1"/>
<dbReference type="PANTHER" id="PTHR42879:SF2">
    <property type="entry name" value="3-OXOACYL-[ACYL-CARRIER-PROTEIN] REDUCTASE FABG"/>
    <property type="match status" value="1"/>
</dbReference>
<keyword evidence="5" id="KW-1185">Reference proteome</keyword>
<feature type="region of interest" description="Disordered" evidence="3">
    <location>
        <begin position="21"/>
        <end position="51"/>
    </location>
</feature>
<dbReference type="PRINTS" id="PR00081">
    <property type="entry name" value="GDHRDH"/>
</dbReference>
<keyword evidence="2" id="KW-0560">Oxidoreductase</keyword>
<dbReference type="OrthoDB" id="9789398at2"/>